<dbReference type="Proteomes" id="UP000241394">
    <property type="component" value="Chromosome LG16"/>
</dbReference>
<dbReference type="GO" id="GO:0009451">
    <property type="term" value="P:RNA modification"/>
    <property type="evidence" value="ECO:0007669"/>
    <property type="project" value="InterPro"/>
</dbReference>
<feature type="repeat" description="PPR" evidence="3">
    <location>
        <begin position="485"/>
        <end position="519"/>
    </location>
</feature>
<reference evidence="4 5" key="1">
    <citation type="submission" date="2017-07" db="EMBL/GenBank/DDBJ databases">
        <title>An improved, manually edited Actinidia chinensis var. chinensis (kiwifruit) genome highlights the challenges associated with draft genomes and gene prediction in plants.</title>
        <authorList>
            <person name="Pilkington S."/>
            <person name="Crowhurst R."/>
            <person name="Hilario E."/>
            <person name="Nardozza S."/>
            <person name="Fraser L."/>
            <person name="Peng Y."/>
            <person name="Gunaseelan K."/>
            <person name="Simpson R."/>
            <person name="Tahir J."/>
            <person name="Deroles S."/>
            <person name="Templeton K."/>
            <person name="Luo Z."/>
            <person name="Davy M."/>
            <person name="Cheng C."/>
            <person name="Mcneilage M."/>
            <person name="Scaglione D."/>
            <person name="Liu Y."/>
            <person name="Zhang Q."/>
            <person name="Datson P."/>
            <person name="De Silva N."/>
            <person name="Gardiner S."/>
            <person name="Bassett H."/>
            <person name="Chagne D."/>
            <person name="Mccallum J."/>
            <person name="Dzierzon H."/>
            <person name="Deng C."/>
            <person name="Wang Y.-Y."/>
            <person name="Barron N."/>
            <person name="Manako K."/>
            <person name="Bowen J."/>
            <person name="Foster T."/>
            <person name="Erridge Z."/>
            <person name="Tiffin H."/>
            <person name="Waite C."/>
            <person name="Davies K."/>
            <person name="Grierson E."/>
            <person name="Laing W."/>
            <person name="Kirk R."/>
            <person name="Chen X."/>
            <person name="Wood M."/>
            <person name="Montefiori M."/>
            <person name="Brummell D."/>
            <person name="Schwinn K."/>
            <person name="Catanach A."/>
            <person name="Fullerton C."/>
            <person name="Li D."/>
            <person name="Meiyalaghan S."/>
            <person name="Nieuwenhuizen N."/>
            <person name="Read N."/>
            <person name="Prakash R."/>
            <person name="Hunter D."/>
            <person name="Zhang H."/>
            <person name="Mckenzie M."/>
            <person name="Knabel M."/>
            <person name="Harris A."/>
            <person name="Allan A."/>
            <person name="Chen A."/>
            <person name="Janssen B."/>
            <person name="Plunkett B."/>
            <person name="Dwamena C."/>
            <person name="Voogd C."/>
            <person name="Leif D."/>
            <person name="Lafferty D."/>
            <person name="Souleyre E."/>
            <person name="Varkonyi-Gasic E."/>
            <person name="Gambi F."/>
            <person name="Hanley J."/>
            <person name="Yao J.-L."/>
            <person name="Cheung J."/>
            <person name="David K."/>
            <person name="Warren B."/>
            <person name="Marsh K."/>
            <person name="Snowden K."/>
            <person name="Lin-Wang K."/>
            <person name="Brian L."/>
            <person name="Martinez-Sanchez M."/>
            <person name="Wang M."/>
            <person name="Ileperuma N."/>
            <person name="Macnee N."/>
            <person name="Campin R."/>
            <person name="Mcatee P."/>
            <person name="Drummond R."/>
            <person name="Espley R."/>
            <person name="Ireland H."/>
            <person name="Wu R."/>
            <person name="Atkinson R."/>
            <person name="Karunairetnam S."/>
            <person name="Bulley S."/>
            <person name="Chunkath S."/>
            <person name="Hanley Z."/>
            <person name="Storey R."/>
            <person name="Thrimawithana A."/>
            <person name="Thomson S."/>
            <person name="David C."/>
            <person name="Testolin R."/>
        </authorList>
    </citation>
    <scope>NUCLEOTIDE SEQUENCE [LARGE SCALE GENOMIC DNA]</scope>
    <source>
        <strain evidence="5">cv. Red5</strain>
        <tissue evidence="4">Young leaf</tissue>
    </source>
</reference>
<dbReference type="OrthoDB" id="881013at2759"/>
<feature type="repeat" description="PPR" evidence="3">
    <location>
        <begin position="520"/>
        <end position="555"/>
    </location>
</feature>
<dbReference type="OMA" id="RPDLCVW"/>
<proteinExistence type="inferred from homology"/>
<dbReference type="PANTHER" id="PTHR47926:SF389">
    <property type="entry name" value="PENTATRICOPEPTIDE PROTEIN-RELATED"/>
    <property type="match status" value="1"/>
</dbReference>
<dbReference type="FunFam" id="1.25.40.10:FF:000031">
    <property type="entry name" value="Pentatricopeptide repeat-containing protein mitochondrial"/>
    <property type="match status" value="1"/>
</dbReference>
<evidence type="ECO:0000313" key="4">
    <source>
        <dbReference type="EMBL" id="PSS07346.1"/>
    </source>
</evidence>
<dbReference type="FunFam" id="1.25.40.10:FF:000393">
    <property type="entry name" value="Pentatricopeptide repeat-containing protein At1g20230"/>
    <property type="match status" value="2"/>
</dbReference>
<evidence type="ECO:0000256" key="3">
    <source>
        <dbReference type="PROSITE-ProRule" id="PRU00708"/>
    </source>
</evidence>
<comment type="caution">
    <text evidence="4">The sequence shown here is derived from an EMBL/GenBank/DDBJ whole genome shotgun (WGS) entry which is preliminary data.</text>
</comment>
<dbReference type="PROSITE" id="PS51375">
    <property type="entry name" value="PPR"/>
    <property type="match status" value="7"/>
</dbReference>
<feature type="repeat" description="PPR" evidence="3">
    <location>
        <begin position="384"/>
        <end position="418"/>
    </location>
</feature>
<gene>
    <name evidence="4" type="ORF">CEY00_Acc17691</name>
</gene>
<sequence>MVLGYLISVPSHLHLPKLSFPSIFSRRISGSLLHRTQNYSNAHNELLDFFDHFLRQIAITRQCQQLHAQILLTGSCHSAFLAARLVSTYSRFGFLDDARKAFETAPVECFSNLLLWNSILRANVTYGEYAEAIRIYIRMRKLGVGGDGFTFPLVIRACALFGDSRLCRNVHTHVFEMGFQCHLHVVNELLVMYGKLGVMGDARKLFDRMLVRSHITWNAMVSGYALNYNCDGAFEMFFMMELEGLEPNAVTWTSLLSSHARCGLHLETLRFYGEMRRKGIDTTAEALAVVVSVCADLRALDMGEMIHGYVIKGGFENYLFVKNSLICMYGKHGAIRDAESLFSEMELKNIVSWNALISSYAESGLGDEAFVVFSELENSMVRPNVISWSAVIGGFVTKGRGKEALELFQQMQLAKVSVNSITISSILSGCAELSALGLGREIHGHVIRAMMNRNMLVGNGLINMYTKCGSLNEALLVFEKIDVRDLVTWNLMIAGYGMHGLGNNALKTFEQMVKAGYRPDGITFISILSACNHAGLVAEGRNLFNQMIREFGIEPQVEHYACIVDLLGRASFLQEASDMVRSMPMEPNAYVWVALLNSCRMWKNTDVAEETASRVFSLDSETTGSYMLLSNIYAATGRWEDSARVRVSAKTRGLKKVPGQSWIEVKKKVHVFSACNTCEIGMEDVYNILRHLGLHMEIEGYLPYKRFMPRDVGEDINWERGIEGELSLTKPLEPKIVIL</sequence>
<dbReference type="Pfam" id="PF13041">
    <property type="entry name" value="PPR_2"/>
    <property type="match status" value="3"/>
</dbReference>
<protein>
    <submittedName>
        <fullName evidence="4">Pentatricopeptide repeat-containing protein</fullName>
    </submittedName>
</protein>
<evidence type="ECO:0000256" key="2">
    <source>
        <dbReference type="ARBA" id="ARBA00061659"/>
    </source>
</evidence>
<dbReference type="Gramene" id="PSS07346">
    <property type="protein sequence ID" value="PSS07346"/>
    <property type="gene ID" value="CEY00_Acc17691"/>
</dbReference>
<dbReference type="FunCoup" id="A0A2R6QFI4">
    <property type="interactions" value="555"/>
</dbReference>
<evidence type="ECO:0000256" key="1">
    <source>
        <dbReference type="ARBA" id="ARBA00022737"/>
    </source>
</evidence>
<dbReference type="GO" id="GO:0003723">
    <property type="term" value="F:RNA binding"/>
    <property type="evidence" value="ECO:0007669"/>
    <property type="project" value="InterPro"/>
</dbReference>
<feature type="repeat" description="PPR" evidence="3">
    <location>
        <begin position="112"/>
        <end position="146"/>
    </location>
</feature>
<dbReference type="PANTHER" id="PTHR47926">
    <property type="entry name" value="PENTATRICOPEPTIDE REPEAT-CONTAINING PROTEIN"/>
    <property type="match status" value="1"/>
</dbReference>
<dbReference type="InterPro" id="IPR046848">
    <property type="entry name" value="E_motif"/>
</dbReference>
<dbReference type="InParanoid" id="A0A2R6QFI4"/>
<dbReference type="NCBIfam" id="TIGR00756">
    <property type="entry name" value="PPR"/>
    <property type="match status" value="7"/>
</dbReference>
<dbReference type="FunFam" id="1.25.40.10:FF:001180">
    <property type="entry name" value="Pentatricopeptide repeat-containing protein At2g03380, mitochondrial"/>
    <property type="match status" value="1"/>
</dbReference>
<keyword evidence="1" id="KW-0677">Repeat</keyword>
<dbReference type="InterPro" id="IPR046960">
    <property type="entry name" value="PPR_At4g14850-like_plant"/>
</dbReference>
<name>A0A2R6QFI4_ACTCC</name>
<dbReference type="Pfam" id="PF20431">
    <property type="entry name" value="E_motif"/>
    <property type="match status" value="1"/>
</dbReference>
<dbReference type="AlphaFoldDB" id="A0A2R6QFI4"/>
<dbReference type="FunFam" id="1.25.40.10:FF:000280">
    <property type="entry name" value="Pentatricopeptide repeat-containing protein"/>
    <property type="match status" value="1"/>
</dbReference>
<keyword evidence="5" id="KW-1185">Reference proteome</keyword>
<dbReference type="InterPro" id="IPR011990">
    <property type="entry name" value="TPR-like_helical_dom_sf"/>
</dbReference>
<reference evidence="5" key="2">
    <citation type="journal article" date="2018" name="BMC Genomics">
        <title>A manually annotated Actinidia chinensis var. chinensis (kiwifruit) genome highlights the challenges associated with draft genomes and gene prediction in plants.</title>
        <authorList>
            <person name="Pilkington S.M."/>
            <person name="Crowhurst R."/>
            <person name="Hilario E."/>
            <person name="Nardozza S."/>
            <person name="Fraser L."/>
            <person name="Peng Y."/>
            <person name="Gunaseelan K."/>
            <person name="Simpson R."/>
            <person name="Tahir J."/>
            <person name="Deroles S.C."/>
            <person name="Templeton K."/>
            <person name="Luo Z."/>
            <person name="Davy M."/>
            <person name="Cheng C."/>
            <person name="McNeilage M."/>
            <person name="Scaglione D."/>
            <person name="Liu Y."/>
            <person name="Zhang Q."/>
            <person name="Datson P."/>
            <person name="De Silva N."/>
            <person name="Gardiner S.E."/>
            <person name="Bassett H."/>
            <person name="Chagne D."/>
            <person name="McCallum J."/>
            <person name="Dzierzon H."/>
            <person name="Deng C."/>
            <person name="Wang Y.Y."/>
            <person name="Barron L."/>
            <person name="Manako K."/>
            <person name="Bowen J."/>
            <person name="Foster T.M."/>
            <person name="Erridge Z.A."/>
            <person name="Tiffin H."/>
            <person name="Waite C.N."/>
            <person name="Davies K.M."/>
            <person name="Grierson E.P."/>
            <person name="Laing W.A."/>
            <person name="Kirk R."/>
            <person name="Chen X."/>
            <person name="Wood M."/>
            <person name="Montefiori M."/>
            <person name="Brummell D.A."/>
            <person name="Schwinn K.E."/>
            <person name="Catanach A."/>
            <person name="Fullerton C."/>
            <person name="Li D."/>
            <person name="Meiyalaghan S."/>
            <person name="Nieuwenhuizen N."/>
            <person name="Read N."/>
            <person name="Prakash R."/>
            <person name="Hunter D."/>
            <person name="Zhang H."/>
            <person name="McKenzie M."/>
            <person name="Knabel M."/>
            <person name="Harris A."/>
            <person name="Allan A.C."/>
            <person name="Gleave A."/>
            <person name="Chen A."/>
            <person name="Janssen B.J."/>
            <person name="Plunkett B."/>
            <person name="Ampomah-Dwamena C."/>
            <person name="Voogd C."/>
            <person name="Leif D."/>
            <person name="Lafferty D."/>
            <person name="Souleyre E.J.F."/>
            <person name="Varkonyi-Gasic E."/>
            <person name="Gambi F."/>
            <person name="Hanley J."/>
            <person name="Yao J.L."/>
            <person name="Cheung J."/>
            <person name="David K.M."/>
            <person name="Warren B."/>
            <person name="Marsh K."/>
            <person name="Snowden K.C."/>
            <person name="Lin-Wang K."/>
            <person name="Brian L."/>
            <person name="Martinez-Sanchez M."/>
            <person name="Wang M."/>
            <person name="Ileperuma N."/>
            <person name="Macnee N."/>
            <person name="Campin R."/>
            <person name="McAtee P."/>
            <person name="Drummond R.S.M."/>
            <person name="Espley R.V."/>
            <person name="Ireland H.S."/>
            <person name="Wu R."/>
            <person name="Atkinson R.G."/>
            <person name="Karunairetnam S."/>
            <person name="Bulley S."/>
            <person name="Chunkath S."/>
            <person name="Hanley Z."/>
            <person name="Storey R."/>
            <person name="Thrimawithana A.H."/>
            <person name="Thomson S."/>
            <person name="David C."/>
            <person name="Testolin R."/>
            <person name="Huang H."/>
            <person name="Hellens R.P."/>
            <person name="Schaffer R.J."/>
        </authorList>
    </citation>
    <scope>NUCLEOTIDE SEQUENCE [LARGE SCALE GENOMIC DNA]</scope>
    <source>
        <strain evidence="5">cv. Red5</strain>
    </source>
</reference>
<evidence type="ECO:0000313" key="5">
    <source>
        <dbReference type="Proteomes" id="UP000241394"/>
    </source>
</evidence>
<comment type="similarity">
    <text evidence="2">Belongs to the PPR family. PCMP-E subfamily.</text>
</comment>
<feature type="repeat" description="PPR" evidence="3">
    <location>
        <begin position="248"/>
        <end position="282"/>
    </location>
</feature>
<organism evidence="4 5">
    <name type="scientific">Actinidia chinensis var. chinensis</name>
    <name type="common">Chinese soft-hair kiwi</name>
    <dbReference type="NCBI Taxonomy" id="1590841"/>
    <lineage>
        <taxon>Eukaryota</taxon>
        <taxon>Viridiplantae</taxon>
        <taxon>Streptophyta</taxon>
        <taxon>Embryophyta</taxon>
        <taxon>Tracheophyta</taxon>
        <taxon>Spermatophyta</taxon>
        <taxon>Magnoliopsida</taxon>
        <taxon>eudicotyledons</taxon>
        <taxon>Gunneridae</taxon>
        <taxon>Pentapetalae</taxon>
        <taxon>asterids</taxon>
        <taxon>Ericales</taxon>
        <taxon>Actinidiaceae</taxon>
        <taxon>Actinidia</taxon>
    </lineage>
</organism>
<dbReference type="Gene3D" id="1.25.40.10">
    <property type="entry name" value="Tetratricopeptide repeat domain"/>
    <property type="match status" value="4"/>
</dbReference>
<dbReference type="EMBL" id="NKQK01000016">
    <property type="protein sequence ID" value="PSS07346.1"/>
    <property type="molecule type" value="Genomic_DNA"/>
</dbReference>
<dbReference type="STRING" id="1590841.A0A2R6QFI4"/>
<accession>A0A2R6QFI4</accession>
<feature type="repeat" description="PPR" evidence="3">
    <location>
        <begin position="213"/>
        <end position="247"/>
    </location>
</feature>
<dbReference type="Pfam" id="PF01535">
    <property type="entry name" value="PPR"/>
    <property type="match status" value="5"/>
</dbReference>
<feature type="repeat" description="PPR" evidence="3">
    <location>
        <begin position="349"/>
        <end position="383"/>
    </location>
</feature>
<dbReference type="InterPro" id="IPR002885">
    <property type="entry name" value="PPR_rpt"/>
</dbReference>